<dbReference type="EMBL" id="KZ084098">
    <property type="protein sequence ID" value="OSD04042.1"/>
    <property type="molecule type" value="Genomic_DNA"/>
</dbReference>
<dbReference type="AlphaFoldDB" id="A0A1Y2IVR9"/>
<reference evidence="1 2" key="1">
    <citation type="journal article" date="2015" name="Biotechnol. Biofuels">
        <title>Enhanced degradation of softwood versus hardwood by the white-rot fungus Pycnoporus coccineus.</title>
        <authorList>
            <person name="Couturier M."/>
            <person name="Navarro D."/>
            <person name="Chevret D."/>
            <person name="Henrissat B."/>
            <person name="Piumi F."/>
            <person name="Ruiz-Duenas F.J."/>
            <person name="Martinez A.T."/>
            <person name="Grigoriev I.V."/>
            <person name="Riley R."/>
            <person name="Lipzen A."/>
            <person name="Berrin J.G."/>
            <person name="Master E.R."/>
            <person name="Rosso M.N."/>
        </authorList>
    </citation>
    <scope>NUCLEOTIDE SEQUENCE [LARGE SCALE GENOMIC DNA]</scope>
    <source>
        <strain evidence="1 2">BRFM310</strain>
    </source>
</reference>
<name>A0A1Y2IVR9_TRAC3</name>
<evidence type="ECO:0000313" key="2">
    <source>
        <dbReference type="Proteomes" id="UP000193067"/>
    </source>
</evidence>
<organism evidence="1 2">
    <name type="scientific">Trametes coccinea (strain BRFM310)</name>
    <name type="common">Pycnoporus coccineus</name>
    <dbReference type="NCBI Taxonomy" id="1353009"/>
    <lineage>
        <taxon>Eukaryota</taxon>
        <taxon>Fungi</taxon>
        <taxon>Dikarya</taxon>
        <taxon>Basidiomycota</taxon>
        <taxon>Agaricomycotina</taxon>
        <taxon>Agaricomycetes</taxon>
        <taxon>Polyporales</taxon>
        <taxon>Polyporaceae</taxon>
        <taxon>Trametes</taxon>
    </lineage>
</organism>
<keyword evidence="2" id="KW-1185">Reference proteome</keyword>
<gene>
    <name evidence="1" type="ORF">PYCCODRAFT_172361</name>
</gene>
<protein>
    <submittedName>
        <fullName evidence="1">Uncharacterized protein</fullName>
    </submittedName>
</protein>
<sequence length="137" mass="15353">MVLAELEPREIASGCVWGNCPRMVVLVRCRLAWALRRRSDILVASSFAYTTCALAYNVAIGSQSNLTQLPQDLDGIWAFTVWAQACPSLRPLHSSDGIVPMLLALWPCTYKPVDSKELRMLRPLYVSPRQLYNKGDV</sequence>
<dbReference type="Proteomes" id="UP000193067">
    <property type="component" value="Unassembled WGS sequence"/>
</dbReference>
<evidence type="ECO:0000313" key="1">
    <source>
        <dbReference type="EMBL" id="OSD04042.1"/>
    </source>
</evidence>
<proteinExistence type="predicted"/>
<accession>A0A1Y2IVR9</accession>